<comment type="caution">
    <text evidence="1">The sequence shown here is derived from an EMBL/GenBank/DDBJ whole genome shotgun (WGS) entry which is preliminary data.</text>
</comment>
<name>A0A8X7BTT9_9ARAC</name>
<organism evidence="1 2">
    <name type="scientific">Trichonephila inaurata madagascariensis</name>
    <dbReference type="NCBI Taxonomy" id="2747483"/>
    <lineage>
        <taxon>Eukaryota</taxon>
        <taxon>Metazoa</taxon>
        <taxon>Ecdysozoa</taxon>
        <taxon>Arthropoda</taxon>
        <taxon>Chelicerata</taxon>
        <taxon>Arachnida</taxon>
        <taxon>Araneae</taxon>
        <taxon>Araneomorphae</taxon>
        <taxon>Entelegynae</taxon>
        <taxon>Araneoidea</taxon>
        <taxon>Nephilidae</taxon>
        <taxon>Trichonephila</taxon>
        <taxon>Trichonephila inaurata</taxon>
    </lineage>
</organism>
<dbReference type="EMBL" id="BMAV01003790">
    <property type="protein sequence ID" value="GFY43635.1"/>
    <property type="molecule type" value="Genomic_DNA"/>
</dbReference>
<dbReference type="Proteomes" id="UP000886998">
    <property type="component" value="Unassembled WGS sequence"/>
</dbReference>
<accession>A0A8X7BTT9</accession>
<proteinExistence type="predicted"/>
<keyword evidence="2" id="KW-1185">Reference proteome</keyword>
<protein>
    <submittedName>
        <fullName evidence="1">Uncharacterized protein</fullName>
    </submittedName>
</protein>
<gene>
    <name evidence="1" type="ORF">TNIN_480711</name>
</gene>
<dbReference type="AlphaFoldDB" id="A0A8X7BTT9"/>
<evidence type="ECO:0000313" key="2">
    <source>
        <dbReference type="Proteomes" id="UP000886998"/>
    </source>
</evidence>
<reference evidence="1" key="1">
    <citation type="submission" date="2020-08" db="EMBL/GenBank/DDBJ databases">
        <title>Multicomponent nature underlies the extraordinary mechanical properties of spider dragline silk.</title>
        <authorList>
            <person name="Kono N."/>
            <person name="Nakamura H."/>
            <person name="Mori M."/>
            <person name="Yoshida Y."/>
            <person name="Ohtoshi R."/>
            <person name="Malay A.D."/>
            <person name="Moran D.A.P."/>
            <person name="Tomita M."/>
            <person name="Numata K."/>
            <person name="Arakawa K."/>
        </authorList>
    </citation>
    <scope>NUCLEOTIDE SEQUENCE</scope>
</reference>
<sequence>MNTYYSSQVFYITLSPKSKPQPKIIDFDPKVCNWNIKRYIDDSTNGYEESSLKKFSHDRICLDISTRCTFSHGGFSLLEHWGPEKTGLANKDLLQGRPN</sequence>
<evidence type="ECO:0000313" key="1">
    <source>
        <dbReference type="EMBL" id="GFY43635.1"/>
    </source>
</evidence>